<dbReference type="Proteomes" id="UP001596071">
    <property type="component" value="Unassembled WGS sequence"/>
</dbReference>
<dbReference type="Gene3D" id="3.40.630.30">
    <property type="match status" value="1"/>
</dbReference>
<sequence length="288" mass="31868">MNISYKLMSSVSFEDAHVLFNRGFEGYLLPMNLPFDTFIGRFGNDGLSPALSVVAYDGVTPIGFVLQGIREVDGKKISWNGGTGIIPEYRGRKLGVALMEEAEKLLKENHVSIATLEALSENRAAISLYEKCGYKIEDDLLFLRASGVLEKQLPDLTGYEIIRMPATQTVGSDLFPSIIPWQTDASNTPKLGGEAVLMTKNGEVLGACLIRKKCVFGDETENITLFQVRENGNEDALDKLLAHVLEYHQPINRTTYNFLKGDGRVVSSLLASGFEHTPVSQVFMTKYF</sequence>
<dbReference type="EMBL" id="JBHSNP010000009">
    <property type="protein sequence ID" value="MFC5602520.1"/>
    <property type="molecule type" value="Genomic_DNA"/>
</dbReference>
<keyword evidence="1" id="KW-0808">Transferase</keyword>
<evidence type="ECO:0000259" key="3">
    <source>
        <dbReference type="PROSITE" id="PS51186"/>
    </source>
</evidence>
<gene>
    <name evidence="4" type="ORF">ACFPTP_04745</name>
</gene>
<protein>
    <submittedName>
        <fullName evidence="4">GNAT family N-acetyltransferase</fullName>
    </submittedName>
</protein>
<evidence type="ECO:0000313" key="5">
    <source>
        <dbReference type="Proteomes" id="UP001596071"/>
    </source>
</evidence>
<feature type="domain" description="N-acetyltransferase" evidence="3">
    <location>
        <begin position="3"/>
        <end position="155"/>
    </location>
</feature>
<dbReference type="PANTHER" id="PTHR43420:SF47">
    <property type="entry name" value="N-ACETYLTRANSFERASE DOMAIN-CONTAINING PROTEIN"/>
    <property type="match status" value="1"/>
</dbReference>
<dbReference type="Pfam" id="PF00583">
    <property type="entry name" value="Acetyltransf_1"/>
    <property type="match status" value="1"/>
</dbReference>
<name>A0ABW0TX37_9BACL</name>
<keyword evidence="5" id="KW-1185">Reference proteome</keyword>
<evidence type="ECO:0000256" key="2">
    <source>
        <dbReference type="ARBA" id="ARBA00023315"/>
    </source>
</evidence>
<dbReference type="PROSITE" id="PS51186">
    <property type="entry name" value="GNAT"/>
    <property type="match status" value="1"/>
</dbReference>
<evidence type="ECO:0000256" key="1">
    <source>
        <dbReference type="ARBA" id="ARBA00022679"/>
    </source>
</evidence>
<proteinExistence type="predicted"/>
<dbReference type="InterPro" id="IPR000182">
    <property type="entry name" value="GNAT_dom"/>
</dbReference>
<organism evidence="4 5">
    <name type="scientific">Sporosarcina koreensis</name>
    <dbReference type="NCBI Taxonomy" id="334735"/>
    <lineage>
        <taxon>Bacteria</taxon>
        <taxon>Bacillati</taxon>
        <taxon>Bacillota</taxon>
        <taxon>Bacilli</taxon>
        <taxon>Bacillales</taxon>
        <taxon>Caryophanaceae</taxon>
        <taxon>Sporosarcina</taxon>
    </lineage>
</organism>
<dbReference type="InterPro" id="IPR016181">
    <property type="entry name" value="Acyl_CoA_acyltransferase"/>
</dbReference>
<dbReference type="CDD" id="cd04301">
    <property type="entry name" value="NAT_SF"/>
    <property type="match status" value="1"/>
</dbReference>
<dbReference type="SUPFAM" id="SSF55729">
    <property type="entry name" value="Acyl-CoA N-acyltransferases (Nat)"/>
    <property type="match status" value="1"/>
</dbReference>
<comment type="caution">
    <text evidence="4">The sequence shown here is derived from an EMBL/GenBank/DDBJ whole genome shotgun (WGS) entry which is preliminary data.</text>
</comment>
<reference evidence="5" key="1">
    <citation type="journal article" date="2019" name="Int. J. Syst. Evol. Microbiol.">
        <title>The Global Catalogue of Microorganisms (GCM) 10K type strain sequencing project: providing services to taxonomists for standard genome sequencing and annotation.</title>
        <authorList>
            <consortium name="The Broad Institute Genomics Platform"/>
            <consortium name="The Broad Institute Genome Sequencing Center for Infectious Disease"/>
            <person name="Wu L."/>
            <person name="Ma J."/>
        </authorList>
    </citation>
    <scope>NUCLEOTIDE SEQUENCE [LARGE SCALE GENOMIC DNA]</scope>
    <source>
        <strain evidence="5">KACC 11299</strain>
    </source>
</reference>
<evidence type="ECO:0000313" key="4">
    <source>
        <dbReference type="EMBL" id="MFC5602520.1"/>
    </source>
</evidence>
<dbReference type="PANTHER" id="PTHR43420">
    <property type="entry name" value="ACETYLTRANSFERASE"/>
    <property type="match status" value="1"/>
</dbReference>
<keyword evidence="2" id="KW-0012">Acyltransferase</keyword>
<dbReference type="RefSeq" id="WP_381442630.1">
    <property type="nucleotide sequence ID" value="NZ_JBHSNP010000009.1"/>
</dbReference>
<dbReference type="InterPro" id="IPR050680">
    <property type="entry name" value="YpeA/RimI_acetyltransf"/>
</dbReference>
<accession>A0ABW0TX37</accession>